<gene>
    <name evidence="1" type="ORF">IGC_02933</name>
</gene>
<proteinExistence type="predicted"/>
<reference evidence="1 2" key="1">
    <citation type="submission" date="2012-04" db="EMBL/GenBank/DDBJ databases">
        <title>The Genome Sequence of Bacillus cereus HuA4-10.</title>
        <authorList>
            <consortium name="The Broad Institute Genome Sequencing Platform"/>
            <consortium name="The Broad Institute Genome Sequencing Center for Infectious Disease"/>
            <person name="Feldgarden M."/>
            <person name="Van der Auwera G.A."/>
            <person name="Mahillon J."/>
            <person name="Duprez V."/>
            <person name="Timmery S."/>
            <person name="Mattelet C."/>
            <person name="Dierick K."/>
            <person name="Sun M."/>
            <person name="Yu Z."/>
            <person name="Zhu L."/>
            <person name="Hu X."/>
            <person name="Shank E.B."/>
            <person name="Swiecicka I."/>
            <person name="Hansen B.M."/>
            <person name="Andrup L."/>
            <person name="Young S.K."/>
            <person name="Zeng Q."/>
            <person name="Gargeya S."/>
            <person name="Fitzgerald M."/>
            <person name="Haas B."/>
            <person name="Abouelleil A."/>
            <person name="Alvarado L."/>
            <person name="Arachchi H.M."/>
            <person name="Berlin A."/>
            <person name="Chapman S.B."/>
            <person name="Goldberg J."/>
            <person name="Griggs A."/>
            <person name="Gujja S."/>
            <person name="Hansen M."/>
            <person name="Howarth C."/>
            <person name="Imamovic A."/>
            <person name="Larimer J."/>
            <person name="McCowen C."/>
            <person name="Montmayeur A."/>
            <person name="Murphy C."/>
            <person name="Neiman D."/>
            <person name="Pearson M."/>
            <person name="Priest M."/>
            <person name="Roberts A."/>
            <person name="Saif S."/>
            <person name="Shea T."/>
            <person name="Sisk P."/>
            <person name="Sykes S."/>
            <person name="Wortman J."/>
            <person name="Nusbaum C."/>
            <person name="Birren B."/>
        </authorList>
    </citation>
    <scope>NUCLEOTIDE SEQUENCE [LARGE SCALE GENOMIC DNA]</scope>
    <source>
        <strain evidence="1 2">HuA4-10</strain>
    </source>
</reference>
<dbReference type="Proteomes" id="UP000006977">
    <property type="component" value="Unassembled WGS sequence"/>
</dbReference>
<dbReference type="EMBL" id="AHEA01000024">
    <property type="protein sequence ID" value="EJQ78549.1"/>
    <property type="molecule type" value="Genomic_DNA"/>
</dbReference>
<dbReference type="AlphaFoldDB" id="J8DQH9"/>
<protein>
    <submittedName>
        <fullName evidence="1">Uncharacterized protein</fullName>
    </submittedName>
</protein>
<evidence type="ECO:0000313" key="2">
    <source>
        <dbReference type="Proteomes" id="UP000006977"/>
    </source>
</evidence>
<name>J8DQH9_BACCE</name>
<comment type="caution">
    <text evidence="1">The sequence shown here is derived from an EMBL/GenBank/DDBJ whole genome shotgun (WGS) entry which is preliminary data.</text>
</comment>
<sequence>MYFSAKADFLLKKISFFCVEKNAGKNLKIIEISKVLIKKSKYKGKLF</sequence>
<evidence type="ECO:0000313" key="1">
    <source>
        <dbReference type="EMBL" id="EJQ78549.1"/>
    </source>
</evidence>
<dbReference type="HOGENOM" id="CLU_216706_0_0_9"/>
<organism evidence="1 2">
    <name type="scientific">Bacillus cereus HuA4-10</name>
    <dbReference type="NCBI Taxonomy" id="1053206"/>
    <lineage>
        <taxon>Bacteria</taxon>
        <taxon>Bacillati</taxon>
        <taxon>Bacillota</taxon>
        <taxon>Bacilli</taxon>
        <taxon>Bacillales</taxon>
        <taxon>Bacillaceae</taxon>
        <taxon>Bacillus</taxon>
        <taxon>Bacillus cereus group</taxon>
    </lineage>
</organism>
<dbReference type="PATRIC" id="fig|1053206.3.peg.2985"/>
<accession>J8DQH9</accession>